<dbReference type="PANTHER" id="PTHR48081">
    <property type="entry name" value="AB HYDROLASE SUPERFAMILY PROTEIN C4A8.06C"/>
    <property type="match status" value="1"/>
</dbReference>
<dbReference type="InterPro" id="IPR029058">
    <property type="entry name" value="AB_hydrolase_fold"/>
</dbReference>
<dbReference type="InterPro" id="IPR049492">
    <property type="entry name" value="BD-FAE-like_dom"/>
</dbReference>
<dbReference type="InterPro" id="IPR050300">
    <property type="entry name" value="GDXG_lipolytic_enzyme"/>
</dbReference>
<keyword evidence="4" id="KW-1185">Reference proteome</keyword>
<comment type="caution">
    <text evidence="3">The sequence shown here is derived from an EMBL/GenBank/DDBJ whole genome shotgun (WGS) entry which is preliminary data.</text>
</comment>
<dbReference type="Pfam" id="PF20434">
    <property type="entry name" value="BD-FAE"/>
    <property type="match status" value="1"/>
</dbReference>
<keyword evidence="1" id="KW-0378">Hydrolase</keyword>
<dbReference type="RefSeq" id="WP_130356565.1">
    <property type="nucleotide sequence ID" value="NZ_SGXC01000001.1"/>
</dbReference>
<dbReference type="GO" id="GO:0016787">
    <property type="term" value="F:hydrolase activity"/>
    <property type="evidence" value="ECO:0007669"/>
    <property type="project" value="UniProtKB-KW"/>
</dbReference>
<dbReference type="Gene3D" id="3.40.50.1820">
    <property type="entry name" value="alpha/beta hydrolase"/>
    <property type="match status" value="1"/>
</dbReference>
<evidence type="ECO:0000256" key="1">
    <source>
        <dbReference type="ARBA" id="ARBA00022801"/>
    </source>
</evidence>
<reference evidence="3 4" key="1">
    <citation type="submission" date="2019-02" db="EMBL/GenBank/DDBJ databases">
        <title>Genomic Encyclopedia of Type Strains, Phase IV (KMG-IV): sequencing the most valuable type-strain genomes for metagenomic binning, comparative biology and taxonomic classification.</title>
        <authorList>
            <person name="Goeker M."/>
        </authorList>
    </citation>
    <scope>NUCLEOTIDE SEQUENCE [LARGE SCALE GENOMIC DNA]</scope>
    <source>
        <strain evidence="3 4">K24</strain>
    </source>
</reference>
<dbReference type="Proteomes" id="UP000292445">
    <property type="component" value="Unassembled WGS sequence"/>
</dbReference>
<protein>
    <submittedName>
        <fullName evidence="3">Arylformamidase</fullName>
    </submittedName>
</protein>
<accession>A0A4Q7NLB8</accession>
<proteinExistence type="predicted"/>
<dbReference type="OrthoDB" id="8676789at2"/>
<gene>
    <name evidence="3" type="ORF">EV675_1364</name>
</gene>
<dbReference type="AlphaFoldDB" id="A0A4Q7NLB8"/>
<evidence type="ECO:0000313" key="4">
    <source>
        <dbReference type="Proteomes" id="UP000292445"/>
    </source>
</evidence>
<name>A0A4Q7NLB8_9BURK</name>
<evidence type="ECO:0000259" key="2">
    <source>
        <dbReference type="Pfam" id="PF20434"/>
    </source>
</evidence>
<evidence type="ECO:0000313" key="3">
    <source>
        <dbReference type="EMBL" id="RZS85340.1"/>
    </source>
</evidence>
<organism evidence="3 4">
    <name type="scientific">Pigmentiphaga kullae</name>
    <dbReference type="NCBI Taxonomy" id="151784"/>
    <lineage>
        <taxon>Bacteria</taxon>
        <taxon>Pseudomonadati</taxon>
        <taxon>Pseudomonadota</taxon>
        <taxon>Betaproteobacteria</taxon>
        <taxon>Burkholderiales</taxon>
        <taxon>Alcaligenaceae</taxon>
        <taxon>Pigmentiphaga</taxon>
    </lineage>
</organism>
<dbReference type="PANTHER" id="PTHR48081:SF33">
    <property type="entry name" value="KYNURENINE FORMAMIDASE"/>
    <property type="match status" value="1"/>
</dbReference>
<dbReference type="EMBL" id="SGXC01000001">
    <property type="protein sequence ID" value="RZS85340.1"/>
    <property type="molecule type" value="Genomic_DNA"/>
</dbReference>
<dbReference type="SUPFAM" id="SSF53474">
    <property type="entry name" value="alpha/beta-Hydrolases"/>
    <property type="match status" value="1"/>
</dbReference>
<sequence length="297" mass="32858">MKAVFGDYDQEALDYQYDNQRYCPTFRQTLDEGARLSQEAVSLRTEHDVRWGAHQDARLDIYAPAGAGPHPVVVYVHGGAWLGQNKEESAFAAPAFVRDGCMYVALGFPRASQVPFAEMVAAVREGVGWVARNIARHGGDPSRIVLIGHSSGSHLVTQCLTHDWTAAGLPGNDFAGAVLVSGLGHLEPVRLSYRNQRLHLTPEQVQEFSLLANEPSGRTPVVVAVARGDTDEFRRQSGEVARYWRERGLLASEHVFEGRHHFDVILDLCDRSSTLYRAVMQLIEGSGARPDQRRTPT</sequence>
<feature type="domain" description="BD-FAE-like" evidence="2">
    <location>
        <begin position="59"/>
        <end position="157"/>
    </location>
</feature>